<protein>
    <submittedName>
        <fullName evidence="2">Uncharacterized protein</fullName>
    </submittedName>
</protein>
<feature type="region of interest" description="Disordered" evidence="1">
    <location>
        <begin position="57"/>
        <end position="82"/>
    </location>
</feature>
<keyword evidence="3" id="KW-1185">Reference proteome</keyword>
<name>A0A2I0TCB6_LIMLA</name>
<dbReference type="AlphaFoldDB" id="A0A2I0TCB6"/>
<evidence type="ECO:0000313" key="2">
    <source>
        <dbReference type="EMBL" id="PKU31443.1"/>
    </source>
</evidence>
<reference evidence="3" key="1">
    <citation type="submission" date="2017-11" db="EMBL/GenBank/DDBJ databases">
        <authorList>
            <person name="Lima N.C."/>
            <person name="Parody-Merino A.M."/>
            <person name="Battley P.F."/>
            <person name="Fidler A.E."/>
            <person name="Prosdocimi F."/>
        </authorList>
    </citation>
    <scope>NUCLEOTIDE SEQUENCE [LARGE SCALE GENOMIC DNA]</scope>
</reference>
<organism evidence="2 3">
    <name type="scientific">Limosa lapponica baueri</name>
    <dbReference type="NCBI Taxonomy" id="1758121"/>
    <lineage>
        <taxon>Eukaryota</taxon>
        <taxon>Metazoa</taxon>
        <taxon>Chordata</taxon>
        <taxon>Craniata</taxon>
        <taxon>Vertebrata</taxon>
        <taxon>Euteleostomi</taxon>
        <taxon>Archelosauria</taxon>
        <taxon>Archosauria</taxon>
        <taxon>Dinosauria</taxon>
        <taxon>Saurischia</taxon>
        <taxon>Theropoda</taxon>
        <taxon>Coelurosauria</taxon>
        <taxon>Aves</taxon>
        <taxon>Neognathae</taxon>
        <taxon>Neoaves</taxon>
        <taxon>Charadriiformes</taxon>
        <taxon>Scolopacidae</taxon>
        <taxon>Limosa</taxon>
    </lineage>
</organism>
<reference evidence="3" key="2">
    <citation type="submission" date="2017-12" db="EMBL/GenBank/DDBJ databases">
        <title>Genome sequence of the Bar-tailed Godwit (Limosa lapponica baueri).</title>
        <authorList>
            <person name="Lima N.C.B."/>
            <person name="Parody-Merino A.M."/>
            <person name="Battley P.F."/>
            <person name="Fidler A.E."/>
            <person name="Prosdocimi F."/>
        </authorList>
    </citation>
    <scope>NUCLEOTIDE SEQUENCE [LARGE SCALE GENOMIC DNA]</scope>
</reference>
<evidence type="ECO:0000256" key="1">
    <source>
        <dbReference type="SAM" id="MobiDB-lite"/>
    </source>
</evidence>
<dbReference type="EMBL" id="KZ512798">
    <property type="protein sequence ID" value="PKU31443.1"/>
    <property type="molecule type" value="Genomic_DNA"/>
</dbReference>
<evidence type="ECO:0000313" key="3">
    <source>
        <dbReference type="Proteomes" id="UP000233556"/>
    </source>
</evidence>
<proteinExistence type="predicted"/>
<accession>A0A2I0TCB6</accession>
<dbReference type="Proteomes" id="UP000233556">
    <property type="component" value="Unassembled WGS sequence"/>
</dbReference>
<gene>
    <name evidence="2" type="ORF">llap_18254</name>
</gene>
<sequence>MGKSEEFDQQEITRVWPEEREAMMVQAVPEEVGGPKLVPVLEDPPLLAPVNYLEQDQPLGHGGAQTPAHGTRASSTGIWLCG</sequence>
<feature type="compositionally biased region" description="Polar residues" evidence="1">
    <location>
        <begin position="72"/>
        <end position="82"/>
    </location>
</feature>